<keyword evidence="6" id="KW-0808">Transferase</keyword>
<evidence type="ECO:0000256" key="4">
    <source>
        <dbReference type="PROSITE-ProRule" id="PRU00134"/>
    </source>
</evidence>
<dbReference type="EMBL" id="LR728530">
    <property type="protein sequence ID" value="VWP00492.1"/>
    <property type="molecule type" value="Genomic_DNA"/>
</dbReference>
<dbReference type="GO" id="GO:0004372">
    <property type="term" value="F:glycine hydroxymethyltransferase activity"/>
    <property type="evidence" value="ECO:0007669"/>
    <property type="project" value="UniProtKB-EC"/>
</dbReference>
<dbReference type="SUPFAM" id="SSF144232">
    <property type="entry name" value="HIT/MYND zinc finger-like"/>
    <property type="match status" value="1"/>
</dbReference>
<evidence type="ECO:0000259" key="5">
    <source>
        <dbReference type="PROSITE" id="PS50865"/>
    </source>
</evidence>
<accession>A0A5K1K4A2</accession>
<dbReference type="GO" id="GO:0032259">
    <property type="term" value="P:methylation"/>
    <property type="evidence" value="ECO:0007669"/>
    <property type="project" value="UniProtKB-KW"/>
</dbReference>
<evidence type="ECO:0000256" key="1">
    <source>
        <dbReference type="ARBA" id="ARBA00022723"/>
    </source>
</evidence>
<dbReference type="GO" id="GO:0008168">
    <property type="term" value="F:methyltransferase activity"/>
    <property type="evidence" value="ECO:0007669"/>
    <property type="project" value="UniProtKB-KW"/>
</dbReference>
<protein>
    <submittedName>
        <fullName evidence="6">Serine hydroxymethyltransferase (EC)</fullName>
        <ecNumber evidence="6">2.1.2.1</ecNumber>
    </submittedName>
</protein>
<organism evidence="6">
    <name type="scientific">Ganoderma boninense</name>
    <dbReference type="NCBI Taxonomy" id="34458"/>
    <lineage>
        <taxon>Eukaryota</taxon>
        <taxon>Fungi</taxon>
        <taxon>Dikarya</taxon>
        <taxon>Basidiomycota</taxon>
        <taxon>Agaricomycotina</taxon>
        <taxon>Agaricomycetes</taxon>
        <taxon>Polyporales</taxon>
        <taxon>Polyporaceae</taxon>
        <taxon>Ganoderma</taxon>
    </lineage>
</organism>
<keyword evidence="6" id="KW-0489">Methyltransferase</keyword>
<dbReference type="GO" id="GO:0008270">
    <property type="term" value="F:zinc ion binding"/>
    <property type="evidence" value="ECO:0007669"/>
    <property type="project" value="UniProtKB-KW"/>
</dbReference>
<evidence type="ECO:0000256" key="2">
    <source>
        <dbReference type="ARBA" id="ARBA00022771"/>
    </source>
</evidence>
<reference evidence="6" key="1">
    <citation type="submission" date="2019-10" db="EMBL/GenBank/DDBJ databases">
        <authorList>
            <person name="Nor Muhammad N."/>
        </authorList>
    </citation>
    <scope>NUCLEOTIDE SEQUENCE</scope>
</reference>
<evidence type="ECO:0000256" key="3">
    <source>
        <dbReference type="ARBA" id="ARBA00022833"/>
    </source>
</evidence>
<keyword evidence="2 4" id="KW-0863">Zinc-finger</keyword>
<sequence length="137" mass="15838">MNTLAFTIKRTQMRLAREMLLRLYPKAIDEWGAWIQRFDELDAHADRHKPISSTQADDDLAAWLENMKLEDGADDPMHRECTHPRISVNNVSLYRCSWCGNPSAVLRKCGGCGKTRYCDGQCQKKHWSEHRTDCKGK</sequence>
<gene>
    <name evidence="6" type="primary">G4MRB4</name>
</gene>
<keyword evidence="1" id="KW-0479">Metal-binding</keyword>
<dbReference type="PROSITE" id="PS50865">
    <property type="entry name" value="ZF_MYND_2"/>
    <property type="match status" value="1"/>
</dbReference>
<dbReference type="InterPro" id="IPR002893">
    <property type="entry name" value="Znf_MYND"/>
</dbReference>
<evidence type="ECO:0000313" key="6">
    <source>
        <dbReference type="EMBL" id="VWP00492.1"/>
    </source>
</evidence>
<name>A0A5K1K4A2_9APHY</name>
<dbReference type="PROSITE" id="PS01360">
    <property type="entry name" value="ZF_MYND_1"/>
    <property type="match status" value="1"/>
</dbReference>
<keyword evidence="3" id="KW-0862">Zinc</keyword>
<dbReference type="Gene3D" id="6.10.140.2220">
    <property type="match status" value="1"/>
</dbReference>
<feature type="domain" description="MYND-type" evidence="5">
    <location>
        <begin position="96"/>
        <end position="134"/>
    </location>
</feature>
<dbReference type="Pfam" id="PF01753">
    <property type="entry name" value="zf-MYND"/>
    <property type="match status" value="1"/>
</dbReference>
<proteinExistence type="predicted"/>
<dbReference type="AlphaFoldDB" id="A0A5K1K4A2"/>
<dbReference type="EC" id="2.1.2.1" evidence="6"/>